<proteinExistence type="predicted"/>
<gene>
    <name evidence="1" type="ORF">Zmor_011891</name>
</gene>
<evidence type="ECO:0000313" key="1">
    <source>
        <dbReference type="EMBL" id="KAJ3616449.1"/>
    </source>
</evidence>
<accession>A0AA38HH67</accession>
<protein>
    <submittedName>
        <fullName evidence="1">Uncharacterized protein</fullName>
    </submittedName>
</protein>
<dbReference type="Proteomes" id="UP001168821">
    <property type="component" value="Unassembled WGS sequence"/>
</dbReference>
<sequence>MGDCGVAERMQINWCRREKWVLGLVHDSVEIAHVAMSMNETLGMNGRKQSKQQRMLGGLLSFLEELLNRMSVNASELVAQRLNHHDLPQVIGGHHATNFCLMGPFINLAYLVSYREIITRTV</sequence>
<dbReference type="AlphaFoldDB" id="A0AA38HH67"/>
<reference evidence="1" key="1">
    <citation type="journal article" date="2023" name="G3 (Bethesda)">
        <title>Whole genome assemblies of Zophobas morio and Tenebrio molitor.</title>
        <authorList>
            <person name="Kaur S."/>
            <person name="Stinson S.A."/>
            <person name="diCenzo G.C."/>
        </authorList>
    </citation>
    <scope>NUCLEOTIDE SEQUENCE</scope>
    <source>
        <strain evidence="1">QUZm001</strain>
    </source>
</reference>
<comment type="caution">
    <text evidence="1">The sequence shown here is derived from an EMBL/GenBank/DDBJ whole genome shotgun (WGS) entry which is preliminary data.</text>
</comment>
<keyword evidence="2" id="KW-1185">Reference proteome</keyword>
<dbReference type="EMBL" id="JALNTZ010003479">
    <property type="protein sequence ID" value="KAJ3616449.1"/>
    <property type="molecule type" value="Genomic_DNA"/>
</dbReference>
<organism evidence="1 2">
    <name type="scientific">Zophobas morio</name>
    <dbReference type="NCBI Taxonomy" id="2755281"/>
    <lineage>
        <taxon>Eukaryota</taxon>
        <taxon>Metazoa</taxon>
        <taxon>Ecdysozoa</taxon>
        <taxon>Arthropoda</taxon>
        <taxon>Hexapoda</taxon>
        <taxon>Insecta</taxon>
        <taxon>Pterygota</taxon>
        <taxon>Neoptera</taxon>
        <taxon>Endopterygota</taxon>
        <taxon>Coleoptera</taxon>
        <taxon>Polyphaga</taxon>
        <taxon>Cucujiformia</taxon>
        <taxon>Tenebrionidae</taxon>
        <taxon>Zophobas</taxon>
    </lineage>
</organism>
<name>A0AA38HH67_9CUCU</name>
<evidence type="ECO:0000313" key="2">
    <source>
        <dbReference type="Proteomes" id="UP001168821"/>
    </source>
</evidence>